<sequence>MKYIYYIVLTALLFVNSAIFAQQESAFILYRSNMNIVNPAYVGVDNETIVTTSLRTQWSSIPEAPETITASFGTPLGKNVGIGISVVNDKTFVENQTVFGIDFSYHLKMDEATDLYLGIKAGGNFYDVNTTGLETYNIVEDPALGSISSFNPNVGAGALLKHNKWYASLSVPKLLSTTRARNEAGYAITDFDRPHVYLSGGYEFDLDPNPDPAYHIIFKPSIMARYVKGAPLSIDLNLMLELSTNFEVGVMYRIDKAYAAMTTFNINKNIKIGFAHEVSTSPTLLGIAGYTNEFLLQYKL</sequence>
<evidence type="ECO:0000256" key="1">
    <source>
        <dbReference type="SAM" id="SignalP"/>
    </source>
</evidence>
<organism evidence="2 3">
    <name type="scientific">Flaviramulus basaltis</name>
    <dbReference type="NCBI Taxonomy" id="369401"/>
    <lineage>
        <taxon>Bacteria</taxon>
        <taxon>Pseudomonadati</taxon>
        <taxon>Bacteroidota</taxon>
        <taxon>Flavobacteriia</taxon>
        <taxon>Flavobacteriales</taxon>
        <taxon>Flavobacteriaceae</taxon>
        <taxon>Flaviramulus</taxon>
    </lineage>
</organism>
<reference evidence="2 3" key="1">
    <citation type="submission" date="2016-10" db="EMBL/GenBank/DDBJ databases">
        <authorList>
            <person name="de Groot N.N."/>
        </authorList>
    </citation>
    <scope>NUCLEOTIDE SEQUENCE [LARGE SCALE GENOMIC DNA]</scope>
    <source>
        <strain evidence="2 3">DSM 18180</strain>
    </source>
</reference>
<keyword evidence="1" id="KW-0732">Signal</keyword>
<keyword evidence="3" id="KW-1185">Reference proteome</keyword>
<dbReference type="EMBL" id="FPKV01000003">
    <property type="protein sequence ID" value="SFZ94058.1"/>
    <property type="molecule type" value="Genomic_DNA"/>
</dbReference>
<protein>
    <submittedName>
        <fullName evidence="2">Type IX secretion system membrane protein, PorP/SprF family</fullName>
    </submittedName>
</protein>
<evidence type="ECO:0000313" key="3">
    <source>
        <dbReference type="Proteomes" id="UP000182544"/>
    </source>
</evidence>
<dbReference type="STRING" id="369401.SAMN05428642_103541"/>
<dbReference type="RefSeq" id="WP_072403135.1">
    <property type="nucleotide sequence ID" value="NZ_FPKV01000003.1"/>
</dbReference>
<evidence type="ECO:0000313" key="2">
    <source>
        <dbReference type="EMBL" id="SFZ94058.1"/>
    </source>
</evidence>
<dbReference type="OrthoDB" id="1114455at2"/>
<proteinExistence type="predicted"/>
<feature type="chain" id="PRO_5012792269" evidence="1">
    <location>
        <begin position="22"/>
        <end position="300"/>
    </location>
</feature>
<dbReference type="Pfam" id="PF11751">
    <property type="entry name" value="PorP_SprF"/>
    <property type="match status" value="1"/>
</dbReference>
<dbReference type="InterPro" id="IPR019861">
    <property type="entry name" value="PorP/SprF_Bacteroidetes"/>
</dbReference>
<accession>A0A1K2IP73</accession>
<name>A0A1K2IP73_9FLAO</name>
<dbReference type="NCBIfam" id="TIGR03519">
    <property type="entry name" value="T9SS_PorP_fam"/>
    <property type="match status" value="1"/>
</dbReference>
<dbReference type="Proteomes" id="UP000182544">
    <property type="component" value="Unassembled WGS sequence"/>
</dbReference>
<gene>
    <name evidence="2" type="ORF">SAMN05428642_103541</name>
</gene>
<feature type="signal peptide" evidence="1">
    <location>
        <begin position="1"/>
        <end position="21"/>
    </location>
</feature>
<dbReference type="AlphaFoldDB" id="A0A1K2IP73"/>